<feature type="region of interest" description="Disordered" evidence="1">
    <location>
        <begin position="777"/>
        <end position="799"/>
    </location>
</feature>
<keyword evidence="2" id="KW-0812">Transmembrane</keyword>
<feature type="transmembrane region" description="Helical" evidence="2">
    <location>
        <begin position="643"/>
        <end position="665"/>
    </location>
</feature>
<feature type="compositionally biased region" description="Low complexity" evidence="1">
    <location>
        <begin position="785"/>
        <end position="799"/>
    </location>
</feature>
<feature type="transmembrane region" description="Helical" evidence="2">
    <location>
        <begin position="706"/>
        <end position="726"/>
    </location>
</feature>
<evidence type="ECO:0000256" key="1">
    <source>
        <dbReference type="SAM" id="MobiDB-lite"/>
    </source>
</evidence>
<feature type="region of interest" description="Disordered" evidence="1">
    <location>
        <begin position="1"/>
        <end position="46"/>
    </location>
</feature>
<comment type="caution">
    <text evidence="3">The sequence shown here is derived from an EMBL/GenBank/DDBJ whole genome shotgun (WGS) entry which is preliminary data.</text>
</comment>
<feature type="transmembrane region" description="Helical" evidence="2">
    <location>
        <begin position="527"/>
        <end position="545"/>
    </location>
</feature>
<dbReference type="STRING" id="1484.SA87_10340"/>
<feature type="transmembrane region" description="Helical" evidence="2">
    <location>
        <begin position="426"/>
        <end position="448"/>
    </location>
</feature>
<protein>
    <submittedName>
        <fullName evidence="3">Uncharacterized protein</fullName>
    </submittedName>
</protein>
<feature type="transmembrane region" description="Helical" evidence="2">
    <location>
        <begin position="468"/>
        <end position="490"/>
    </location>
</feature>
<evidence type="ECO:0000313" key="3">
    <source>
        <dbReference type="EMBL" id="OAR04982.1"/>
    </source>
</evidence>
<accession>A0A179IT01</accession>
<gene>
    <name evidence="3" type="ORF">SA87_10340</name>
</gene>
<keyword evidence="2" id="KW-1133">Transmembrane helix</keyword>
<keyword evidence="4" id="KW-1185">Reference proteome</keyword>
<feature type="transmembrane region" description="Helical" evidence="2">
    <location>
        <begin position="565"/>
        <end position="585"/>
    </location>
</feature>
<evidence type="ECO:0000313" key="4">
    <source>
        <dbReference type="Proteomes" id="UP000243024"/>
    </source>
</evidence>
<feature type="transmembrane region" description="Helical" evidence="2">
    <location>
        <begin position="597"/>
        <end position="623"/>
    </location>
</feature>
<name>A0A179IT01_HYDSH</name>
<feature type="compositionally biased region" description="Basic and acidic residues" evidence="1">
    <location>
        <begin position="36"/>
        <end position="46"/>
    </location>
</feature>
<organism evidence="3 4">
    <name type="scientific">Hydrogenibacillus schlegelii</name>
    <name type="common">Bacillus schlegelii</name>
    <dbReference type="NCBI Taxonomy" id="1484"/>
    <lineage>
        <taxon>Bacteria</taxon>
        <taxon>Bacillati</taxon>
        <taxon>Bacillota</taxon>
        <taxon>Bacilli</taxon>
        <taxon>Bacillales</taxon>
        <taxon>Bacillales Family X. Incertae Sedis</taxon>
        <taxon>Hydrogenibacillus</taxon>
    </lineage>
</organism>
<reference evidence="3 4" key="1">
    <citation type="submission" date="2015-09" db="EMBL/GenBank/DDBJ databases">
        <title>Draft genome sequence of Hydrogenibacillus schlegelii DSM 2000.</title>
        <authorList>
            <person name="Hemp J."/>
        </authorList>
    </citation>
    <scope>NUCLEOTIDE SEQUENCE [LARGE SCALE GENOMIC DNA]</scope>
    <source>
        <strain evidence="3 4">MA 48</strain>
    </source>
</reference>
<keyword evidence="2" id="KW-0472">Membrane</keyword>
<dbReference type="Proteomes" id="UP000243024">
    <property type="component" value="Unassembled WGS sequence"/>
</dbReference>
<feature type="transmembrane region" description="Helical" evidence="2">
    <location>
        <begin position="502"/>
        <end position="520"/>
    </location>
</feature>
<dbReference type="AlphaFoldDB" id="A0A179IT01"/>
<evidence type="ECO:0000256" key="2">
    <source>
        <dbReference type="SAM" id="Phobius"/>
    </source>
</evidence>
<sequence length="799" mass="81472">MENRRRFGDGAFRQPENRENRGAAGTERSVPQRSDPVLRDGREDGCRRGRIPRLAASVVAIGVAVAAACGATGAVTAASGAGGGAAASGRAEANVQGEGAAGASARIAVVDVGGLTFAALERLAADAAFRALIAEGDWAILTTRTPSSRSRVNVLRTIACGRRADVRFPAEAPCGAAGRRTFPALLQASGRTVAAVAVEAPSLGLEAEDAGRAVEAGLGLRPSRLQGGKSAEAVAAAVRDAAAGADWAWVAFDLAGGAPDRRAADVLRAVVEALREEADVFLLAHPTPRASGRGIPFGLFERRRPAHDAPPEAYAPLKRRFLPGRGPSPEARPFSANDGSPRLIPSGTLLTAATTRWPGIVAAVDLGPTWAERLGLRGEPAEGAPIRPADAADGPKAPGGAALPGAAGAARAIEVSLRHLAAVRQAVMPVYVNAAVGLTALAGAFVVLRGRRANRHPARGAGLGHRFVALAAGVSLGVPLADAAFGPLLGLGRPPAGGPPPAVVGLLYGGGALVLACLWLRLGFRRTLAGVAAAFLGLFALDQLGGYAQSRYSLFGYDPLLGARFYGLGNERMGLVVAGAAYLLARMRPALPVRAAAYAALLLFLGAPWAGANFGGSVAWLAALPVLFPESVRPAAPPRRLRQAVFVGAGAVLLGVAGLFAWHAVAEAPSHLSRLAEAVAAEGVAPLQETIVRKGAMNVRLMRTSLWGRLFFVAFIVAAALVLFWARRAAGVEAAERRGAASALWVSAVNAVVNDSGVVAAALGLLFAVYPIAGAAGEDPEPEEASSPAGAARAPGRSP</sequence>
<proteinExistence type="predicted"/>
<dbReference type="EMBL" id="JXBB01000007">
    <property type="protein sequence ID" value="OAR04982.1"/>
    <property type="molecule type" value="Genomic_DNA"/>
</dbReference>